<name>A0ABR4B5F3_9LECA</name>
<proteinExistence type="predicted"/>
<comment type="caution">
    <text evidence="1">The sequence shown here is derived from an EMBL/GenBank/DDBJ whole genome shotgun (WGS) entry which is preliminary data.</text>
</comment>
<evidence type="ECO:0000313" key="1">
    <source>
        <dbReference type="EMBL" id="KAL2052562.1"/>
    </source>
</evidence>
<dbReference type="Proteomes" id="UP001590951">
    <property type="component" value="Unassembled WGS sequence"/>
</dbReference>
<organism evidence="1 2">
    <name type="scientific">Lepraria finkii</name>
    <dbReference type="NCBI Taxonomy" id="1340010"/>
    <lineage>
        <taxon>Eukaryota</taxon>
        <taxon>Fungi</taxon>
        <taxon>Dikarya</taxon>
        <taxon>Ascomycota</taxon>
        <taxon>Pezizomycotina</taxon>
        <taxon>Lecanoromycetes</taxon>
        <taxon>OSLEUM clade</taxon>
        <taxon>Lecanoromycetidae</taxon>
        <taxon>Lecanorales</taxon>
        <taxon>Lecanorineae</taxon>
        <taxon>Stereocaulaceae</taxon>
        <taxon>Lepraria</taxon>
    </lineage>
</organism>
<reference evidence="1 2" key="1">
    <citation type="submission" date="2024-09" db="EMBL/GenBank/DDBJ databases">
        <title>Rethinking Asexuality: The Enigmatic Case of Functional Sexual Genes in Lepraria (Stereocaulaceae).</title>
        <authorList>
            <person name="Doellman M."/>
            <person name="Sun Y."/>
            <person name="Barcenas-Pena A."/>
            <person name="Lumbsch H.T."/>
            <person name="Grewe F."/>
        </authorList>
    </citation>
    <scope>NUCLEOTIDE SEQUENCE [LARGE SCALE GENOMIC DNA]</scope>
    <source>
        <strain evidence="1 2">Grewe 0041</strain>
    </source>
</reference>
<accession>A0ABR4B5F3</accession>
<keyword evidence="2" id="KW-1185">Reference proteome</keyword>
<dbReference type="EMBL" id="JBHFEH010000026">
    <property type="protein sequence ID" value="KAL2052562.1"/>
    <property type="molecule type" value="Genomic_DNA"/>
</dbReference>
<gene>
    <name evidence="1" type="ORF">ABVK25_007122</name>
</gene>
<sequence length="106" mass="11797">MSGVLEKSATNHDITLRFLGPHFAFLIPGPQRGSRRGLGRSKQLPSPFDGVTKMVSVEHAGYQATQYLPPLHLYHLPEHVKQRPSSQIINGQSSSITSSMLWNYLV</sequence>
<evidence type="ECO:0000313" key="2">
    <source>
        <dbReference type="Proteomes" id="UP001590951"/>
    </source>
</evidence>
<protein>
    <submittedName>
        <fullName evidence="1">Uncharacterized protein</fullName>
    </submittedName>
</protein>